<gene>
    <name evidence="1" type="ORF">O1611_g811</name>
</gene>
<sequence>MGEPQRSNNDPLPECIAFIYQQYGIAADAHPMVKLEALAHPRTDNNFNYHSFKKEIQEEIARMQKEREKSKGTQPSSMANYSPLATSRYNNNNNIADCSKDLPGTWGG</sequence>
<keyword evidence="2" id="KW-1185">Reference proteome</keyword>
<accession>A0ACC2K032</accession>
<dbReference type="EMBL" id="JAPUUL010000080">
    <property type="protein sequence ID" value="KAJ8132818.1"/>
    <property type="molecule type" value="Genomic_DNA"/>
</dbReference>
<protein>
    <submittedName>
        <fullName evidence="1">Uncharacterized protein</fullName>
    </submittedName>
</protein>
<evidence type="ECO:0000313" key="2">
    <source>
        <dbReference type="Proteomes" id="UP001153332"/>
    </source>
</evidence>
<reference evidence="1" key="1">
    <citation type="submission" date="2022-12" db="EMBL/GenBank/DDBJ databases">
        <title>Genome Sequence of Lasiodiplodia mahajangana.</title>
        <authorList>
            <person name="Buettner E."/>
        </authorList>
    </citation>
    <scope>NUCLEOTIDE SEQUENCE</scope>
    <source>
        <strain evidence="1">VT137</strain>
    </source>
</reference>
<evidence type="ECO:0000313" key="1">
    <source>
        <dbReference type="EMBL" id="KAJ8132818.1"/>
    </source>
</evidence>
<organism evidence="1 2">
    <name type="scientific">Lasiodiplodia mahajangana</name>
    <dbReference type="NCBI Taxonomy" id="1108764"/>
    <lineage>
        <taxon>Eukaryota</taxon>
        <taxon>Fungi</taxon>
        <taxon>Dikarya</taxon>
        <taxon>Ascomycota</taxon>
        <taxon>Pezizomycotina</taxon>
        <taxon>Dothideomycetes</taxon>
        <taxon>Dothideomycetes incertae sedis</taxon>
        <taxon>Botryosphaeriales</taxon>
        <taxon>Botryosphaeriaceae</taxon>
        <taxon>Lasiodiplodia</taxon>
    </lineage>
</organism>
<name>A0ACC2K032_9PEZI</name>
<dbReference type="Proteomes" id="UP001153332">
    <property type="component" value="Unassembled WGS sequence"/>
</dbReference>
<comment type="caution">
    <text evidence="1">The sequence shown here is derived from an EMBL/GenBank/DDBJ whole genome shotgun (WGS) entry which is preliminary data.</text>
</comment>
<proteinExistence type="predicted"/>